<dbReference type="InterPro" id="IPR011050">
    <property type="entry name" value="Pectin_lyase_fold/virulence"/>
</dbReference>
<dbReference type="EMBL" id="FXAW01000003">
    <property type="protein sequence ID" value="SMG28948.1"/>
    <property type="molecule type" value="Genomic_DNA"/>
</dbReference>
<dbReference type="STRING" id="1028.SAMN05661096_01777"/>
<dbReference type="RefSeq" id="WP_085516694.1">
    <property type="nucleotide sequence ID" value="NZ_FXAW01000003.1"/>
</dbReference>
<dbReference type="AlphaFoldDB" id="A0A1X7JL92"/>
<accession>A0A1X7JL92</accession>
<gene>
    <name evidence="2" type="ORF">SAMN05661096_01777</name>
</gene>
<reference evidence="3" key="1">
    <citation type="submission" date="2017-04" db="EMBL/GenBank/DDBJ databases">
        <authorList>
            <person name="Varghese N."/>
            <person name="Submissions S."/>
        </authorList>
    </citation>
    <scope>NUCLEOTIDE SEQUENCE [LARGE SCALE GENOMIC DNA]</scope>
    <source>
        <strain evidence="3">DSM 4125</strain>
    </source>
</reference>
<dbReference type="InterPro" id="IPR007742">
    <property type="entry name" value="NosD_dom"/>
</dbReference>
<dbReference type="Proteomes" id="UP000193804">
    <property type="component" value="Unassembled WGS sequence"/>
</dbReference>
<sequence>MKNITYLILIFIILNSSCGKDNIEGIGNENDIVSDVPENTITTPCSFNLSDLTADSTIKIDCLLDLNGQTITLPNNVNFEFGGGDIINGKLIFSNGTIDGRLLSSKLEIEGEVSLASPTFKFYAVRWGIVEGKTTSEVALSNTAILEKVFFLTKNLEASTFLIDKLDAFFEVTKTTSTATNANWYPTLEAVNLPSNFNLKMTDNTHLRIYPGDKHNRKGGAILAVRDAENITVTGGNLYGDRDQRVFSADDNGLEGSHLFYIHSGRNIVVDGVRFQDGSSGTFAIFSFGFSYNPDYNPTQNVTIKNCIIKNSRRMAIALVDGRDITIENNTFIDAGQPSTNTDGGEVGYAINIEPERFRDENGILKERQRVFDVLIKGNTESGSRGGFLTLTIGQDITVEDNDIGSRVVYSLISGAKIINNRFKAIGTASDSWAIFAAGSGETVFNNEIANNTIEGYNAGIIIGTKDAFVHDNTITNCEAGIQLSKATNVRIHTNTMTVEKNGIQATNTNNDDIEIKDNSVTSSSGFLVYFAQMNNNEEHENQKVVFDNNSFHGSRAVTFSNTNGVIFINNEVDGGLEIGNAKYIEVTNNMIKPKDRSGIRLFETHLNTVITNNTIYVPTGGTRYSCIENNSTTPNEVNLNGNTCN</sequence>
<dbReference type="OrthoDB" id="1433444at2"/>
<protein>
    <submittedName>
        <fullName evidence="2">Parallel beta-helix repeat (Two copies)</fullName>
    </submittedName>
</protein>
<dbReference type="InterPro" id="IPR012334">
    <property type="entry name" value="Pectin_lyas_fold"/>
</dbReference>
<feature type="domain" description="Periplasmic copper-binding protein NosD beta helix" evidence="1">
    <location>
        <begin position="390"/>
        <end position="542"/>
    </location>
</feature>
<dbReference type="Pfam" id="PF05048">
    <property type="entry name" value="NosD"/>
    <property type="match status" value="1"/>
</dbReference>
<dbReference type="SUPFAM" id="SSF51126">
    <property type="entry name" value="Pectin lyase-like"/>
    <property type="match status" value="2"/>
</dbReference>
<keyword evidence="3" id="KW-1185">Reference proteome</keyword>
<dbReference type="Gene3D" id="2.160.20.10">
    <property type="entry name" value="Single-stranded right-handed beta-helix, Pectin lyase-like"/>
    <property type="match status" value="2"/>
</dbReference>
<evidence type="ECO:0000259" key="1">
    <source>
        <dbReference type="Pfam" id="PF05048"/>
    </source>
</evidence>
<dbReference type="InterPro" id="IPR006626">
    <property type="entry name" value="PbH1"/>
</dbReference>
<proteinExistence type="predicted"/>
<name>A0A1X7JL92_9BACT</name>
<evidence type="ECO:0000313" key="2">
    <source>
        <dbReference type="EMBL" id="SMG28948.1"/>
    </source>
</evidence>
<evidence type="ECO:0000313" key="3">
    <source>
        <dbReference type="Proteomes" id="UP000193804"/>
    </source>
</evidence>
<dbReference type="SMART" id="SM00710">
    <property type="entry name" value="PbH1"/>
    <property type="match status" value="11"/>
</dbReference>
<organism evidence="2 3">
    <name type="scientific">Marivirga sericea</name>
    <dbReference type="NCBI Taxonomy" id="1028"/>
    <lineage>
        <taxon>Bacteria</taxon>
        <taxon>Pseudomonadati</taxon>
        <taxon>Bacteroidota</taxon>
        <taxon>Cytophagia</taxon>
        <taxon>Cytophagales</taxon>
        <taxon>Marivirgaceae</taxon>
        <taxon>Marivirga</taxon>
    </lineage>
</organism>